<organism evidence="1 2">
    <name type="scientific">Caldibacillus debilis</name>
    <dbReference type="NCBI Taxonomy" id="301148"/>
    <lineage>
        <taxon>Bacteria</taxon>
        <taxon>Bacillati</taxon>
        <taxon>Bacillota</taxon>
        <taxon>Bacilli</taxon>
        <taxon>Bacillales</taxon>
        <taxon>Bacillaceae</taxon>
        <taxon>Caldibacillus</taxon>
    </lineage>
</organism>
<gene>
    <name evidence="1" type="ORF">B4135_2198</name>
</gene>
<evidence type="ECO:0000313" key="2">
    <source>
        <dbReference type="Proteomes" id="UP000075683"/>
    </source>
</evidence>
<reference evidence="1 2" key="1">
    <citation type="submission" date="2016-01" db="EMBL/GenBank/DDBJ databases">
        <title>Draft Genome Sequences of Seven Thermophilic Sporeformers Isolated from Foods.</title>
        <authorList>
            <person name="Berendsen E.M."/>
            <person name="Wells-Bennik M.H."/>
            <person name="Krawcyk A.O."/>
            <person name="De Jong A."/>
            <person name="Holsappel S."/>
            <person name="Eijlander R.T."/>
            <person name="Kuipers O.P."/>
        </authorList>
    </citation>
    <scope>NUCLEOTIDE SEQUENCE [LARGE SCALE GENOMIC DNA]</scope>
    <source>
        <strain evidence="1 2">B4135</strain>
    </source>
</reference>
<dbReference type="PATRIC" id="fig|301148.3.peg.3703"/>
<name>A0A150M2J6_9BACI</name>
<dbReference type="AlphaFoldDB" id="A0A150M2J6"/>
<proteinExistence type="predicted"/>
<sequence>MQGGNGFFSSDFQIFLLMEMDTAKRSWRFLGACRMNRGGGAARSATAVCSGRPILTE</sequence>
<accession>A0A150M2J6</accession>
<dbReference type="EMBL" id="LQYT01000047">
    <property type="protein sequence ID" value="KYD18723.1"/>
    <property type="molecule type" value="Genomic_DNA"/>
</dbReference>
<dbReference type="STRING" id="301148.B4135_2198"/>
<protein>
    <submittedName>
        <fullName evidence="1">Uncharacterized protein</fullName>
    </submittedName>
</protein>
<evidence type="ECO:0000313" key="1">
    <source>
        <dbReference type="EMBL" id="KYD18723.1"/>
    </source>
</evidence>
<dbReference type="Proteomes" id="UP000075683">
    <property type="component" value="Unassembled WGS sequence"/>
</dbReference>
<comment type="caution">
    <text evidence="1">The sequence shown here is derived from an EMBL/GenBank/DDBJ whole genome shotgun (WGS) entry which is preliminary data.</text>
</comment>